<dbReference type="GO" id="GO:0033014">
    <property type="term" value="P:tetrapyrrole biosynthetic process"/>
    <property type="evidence" value="ECO:0007669"/>
    <property type="project" value="InterPro"/>
</dbReference>
<evidence type="ECO:0000313" key="3">
    <source>
        <dbReference type="Proteomes" id="UP001279734"/>
    </source>
</evidence>
<proteinExistence type="predicted"/>
<protein>
    <recommendedName>
        <fullName evidence="1">Tetrapyrrole biosynthesis uroporphyrinogen III synthase domain-containing protein</fullName>
    </recommendedName>
</protein>
<keyword evidence="3" id="KW-1185">Reference proteome</keyword>
<comment type="caution">
    <text evidence="2">The sequence shown here is derived from an EMBL/GenBank/DDBJ whole genome shotgun (WGS) entry which is preliminary data.</text>
</comment>
<dbReference type="Gene3D" id="3.40.50.10090">
    <property type="match status" value="1"/>
</dbReference>
<evidence type="ECO:0000313" key="2">
    <source>
        <dbReference type="EMBL" id="GMH06630.1"/>
    </source>
</evidence>
<feature type="domain" description="Tetrapyrrole biosynthesis uroporphyrinogen III synthase" evidence="1">
    <location>
        <begin position="100"/>
        <end position="309"/>
    </location>
</feature>
<dbReference type="PANTHER" id="PTHR38020:SF1">
    <property type="entry name" value="UROPORPHYRINOGEN-III SYNTHASE"/>
    <property type="match status" value="1"/>
</dbReference>
<dbReference type="AlphaFoldDB" id="A0AAD3XJE7"/>
<organism evidence="2 3">
    <name type="scientific">Nepenthes gracilis</name>
    <name type="common">Slender pitcher plant</name>
    <dbReference type="NCBI Taxonomy" id="150966"/>
    <lineage>
        <taxon>Eukaryota</taxon>
        <taxon>Viridiplantae</taxon>
        <taxon>Streptophyta</taxon>
        <taxon>Embryophyta</taxon>
        <taxon>Tracheophyta</taxon>
        <taxon>Spermatophyta</taxon>
        <taxon>Magnoliopsida</taxon>
        <taxon>eudicotyledons</taxon>
        <taxon>Gunneridae</taxon>
        <taxon>Pentapetalae</taxon>
        <taxon>Caryophyllales</taxon>
        <taxon>Nepenthaceae</taxon>
        <taxon>Nepenthes</taxon>
    </lineage>
</organism>
<dbReference type="SUPFAM" id="SSF69618">
    <property type="entry name" value="HemD-like"/>
    <property type="match status" value="1"/>
</dbReference>
<dbReference type="InterPro" id="IPR003754">
    <property type="entry name" value="4pyrrol_synth_uPrphyn_synth"/>
</dbReference>
<dbReference type="InterPro" id="IPR036108">
    <property type="entry name" value="4pyrrol_syn_uPrphyn_synt_sf"/>
</dbReference>
<reference evidence="2" key="1">
    <citation type="submission" date="2023-05" db="EMBL/GenBank/DDBJ databases">
        <title>Nepenthes gracilis genome sequencing.</title>
        <authorList>
            <person name="Fukushima K."/>
        </authorList>
    </citation>
    <scope>NUCLEOTIDE SEQUENCE</scope>
    <source>
        <strain evidence="2">SING2019-196</strain>
    </source>
</reference>
<dbReference type="CDD" id="cd06578">
    <property type="entry name" value="HemD"/>
    <property type="match status" value="1"/>
</dbReference>
<dbReference type="EMBL" id="BSYO01000006">
    <property type="protein sequence ID" value="GMH06630.1"/>
    <property type="molecule type" value="Genomic_DNA"/>
</dbReference>
<evidence type="ECO:0000259" key="1">
    <source>
        <dbReference type="Pfam" id="PF02602"/>
    </source>
</evidence>
<sequence>MITLLSPPVTVAIHSRNRNPTPINLLLTPDPSRQNDGVSRTVAFTTPQNYADRLTHLLTLKKWAPLWCPTVVVEATPLTQSNVLLYLKPPNPFDIRRSSLLEDFSAIAFTSRTGISVFTAALVEIEAPPLSPFGEIFTISALGSDSDLLTDDFIARICANSERIRVLVPPNATPSGLVESLGPGLGRKVLCPVPLVVGLEEPQVIPDFLRDLDLMGWDAVRVDGYETRWAGPNSAERLVTRERETVDAIVFTSTAEVEGLLKGLGEIGLGWGDLRRRWPGLVVAAHGPVTALGAERLGLRVDVVSSRFSSFDGVVEALAHTWQSSSSYM</sequence>
<gene>
    <name evidence="2" type="ORF">Nepgr_008470</name>
</gene>
<dbReference type="Proteomes" id="UP001279734">
    <property type="component" value="Unassembled WGS sequence"/>
</dbReference>
<dbReference type="PANTHER" id="PTHR38020">
    <property type="entry name" value="UROPORPHYRINOGEN-III SYNTHASE"/>
    <property type="match status" value="1"/>
</dbReference>
<dbReference type="Pfam" id="PF02602">
    <property type="entry name" value="HEM4"/>
    <property type="match status" value="1"/>
</dbReference>
<dbReference type="GO" id="GO:0004852">
    <property type="term" value="F:uroporphyrinogen-III synthase activity"/>
    <property type="evidence" value="ECO:0007669"/>
    <property type="project" value="InterPro"/>
</dbReference>
<accession>A0AAD3XJE7</accession>
<name>A0AAD3XJE7_NEPGR</name>